<dbReference type="KEGG" id="mcos:GM418_20595"/>
<organism evidence="3 4">
    <name type="scientific">Maribellus comscasis</name>
    <dbReference type="NCBI Taxonomy" id="2681766"/>
    <lineage>
        <taxon>Bacteria</taxon>
        <taxon>Pseudomonadati</taxon>
        <taxon>Bacteroidota</taxon>
        <taxon>Bacteroidia</taxon>
        <taxon>Marinilabiliales</taxon>
        <taxon>Prolixibacteraceae</taxon>
        <taxon>Maribellus</taxon>
    </lineage>
</organism>
<accession>A0A6I6JXW2</accession>
<dbReference type="GO" id="GO:0003677">
    <property type="term" value="F:DNA binding"/>
    <property type="evidence" value="ECO:0007669"/>
    <property type="project" value="UniProtKB-KW"/>
</dbReference>
<reference evidence="3 4" key="1">
    <citation type="submission" date="2019-11" db="EMBL/GenBank/DDBJ databases">
        <authorList>
            <person name="Zheng R.K."/>
            <person name="Sun C.M."/>
        </authorList>
    </citation>
    <scope>NUCLEOTIDE SEQUENCE [LARGE SCALE GENOMIC DNA]</scope>
    <source>
        <strain evidence="3 4">WC007</strain>
    </source>
</reference>
<sequence>MENLKNTLKIERAIKNYTQEDLAKIIGVSRQTINSIETGRYVPSTVLALKISAVFEKSVNKIFSLEVSD</sequence>
<dbReference type="CDD" id="cd00093">
    <property type="entry name" value="HTH_XRE"/>
    <property type="match status" value="1"/>
</dbReference>
<dbReference type="AlphaFoldDB" id="A0A6I6JXW2"/>
<dbReference type="SUPFAM" id="SSF47413">
    <property type="entry name" value="lambda repressor-like DNA-binding domains"/>
    <property type="match status" value="1"/>
</dbReference>
<dbReference type="Gene3D" id="1.10.260.40">
    <property type="entry name" value="lambda repressor-like DNA-binding domains"/>
    <property type="match status" value="1"/>
</dbReference>
<proteinExistence type="predicted"/>
<feature type="domain" description="HTH cro/C1-type" evidence="2">
    <location>
        <begin position="8"/>
        <end position="62"/>
    </location>
</feature>
<dbReference type="EMBL" id="CP046401">
    <property type="protein sequence ID" value="QGY45980.1"/>
    <property type="molecule type" value="Genomic_DNA"/>
</dbReference>
<evidence type="ECO:0000313" key="3">
    <source>
        <dbReference type="EMBL" id="QGY45980.1"/>
    </source>
</evidence>
<evidence type="ECO:0000259" key="2">
    <source>
        <dbReference type="PROSITE" id="PS50943"/>
    </source>
</evidence>
<dbReference type="InterPro" id="IPR010982">
    <property type="entry name" value="Lambda_DNA-bd_dom_sf"/>
</dbReference>
<protein>
    <submittedName>
        <fullName evidence="3">Helix-turn-helix domain-containing protein</fullName>
    </submittedName>
</protein>
<dbReference type="SMART" id="SM00530">
    <property type="entry name" value="HTH_XRE"/>
    <property type="match status" value="1"/>
</dbReference>
<dbReference type="Pfam" id="PF01381">
    <property type="entry name" value="HTH_3"/>
    <property type="match status" value="1"/>
</dbReference>
<evidence type="ECO:0000313" key="4">
    <source>
        <dbReference type="Proteomes" id="UP000428260"/>
    </source>
</evidence>
<gene>
    <name evidence="3" type="ORF">GM418_20595</name>
</gene>
<evidence type="ECO:0000256" key="1">
    <source>
        <dbReference type="ARBA" id="ARBA00023125"/>
    </source>
</evidence>
<dbReference type="PANTHER" id="PTHR46558:SF11">
    <property type="entry name" value="HTH-TYPE TRANSCRIPTIONAL REGULATOR XRE"/>
    <property type="match status" value="1"/>
</dbReference>
<dbReference type="Proteomes" id="UP000428260">
    <property type="component" value="Chromosome"/>
</dbReference>
<dbReference type="PANTHER" id="PTHR46558">
    <property type="entry name" value="TRACRIPTIONAL REGULATORY PROTEIN-RELATED-RELATED"/>
    <property type="match status" value="1"/>
</dbReference>
<keyword evidence="1" id="KW-0238">DNA-binding</keyword>
<dbReference type="InterPro" id="IPR001387">
    <property type="entry name" value="Cro/C1-type_HTH"/>
</dbReference>
<keyword evidence="4" id="KW-1185">Reference proteome</keyword>
<name>A0A6I6JXW2_9BACT</name>
<dbReference type="PROSITE" id="PS50943">
    <property type="entry name" value="HTH_CROC1"/>
    <property type="match status" value="1"/>
</dbReference>